<accession>A0ABR7M2M4</accession>
<protein>
    <submittedName>
        <fullName evidence="1">Uncharacterized protein</fullName>
    </submittedName>
</protein>
<organism evidence="1 2">
    <name type="scientific">Actinomadura alba</name>
    <dbReference type="NCBI Taxonomy" id="406431"/>
    <lineage>
        <taxon>Bacteria</taxon>
        <taxon>Bacillati</taxon>
        <taxon>Actinomycetota</taxon>
        <taxon>Actinomycetes</taxon>
        <taxon>Streptosporangiales</taxon>
        <taxon>Thermomonosporaceae</taxon>
        <taxon>Actinomadura</taxon>
    </lineage>
</organism>
<dbReference type="Proteomes" id="UP000805614">
    <property type="component" value="Unassembled WGS sequence"/>
</dbReference>
<evidence type="ECO:0000313" key="1">
    <source>
        <dbReference type="EMBL" id="MBC6471362.1"/>
    </source>
</evidence>
<reference evidence="1 2" key="1">
    <citation type="submission" date="2020-06" db="EMBL/GenBank/DDBJ databases">
        <title>Actinomadura xiongansis sp. nov., isolated from soil of Baiyangdian.</title>
        <authorList>
            <person name="Zhang X."/>
        </authorList>
    </citation>
    <scope>NUCLEOTIDE SEQUENCE [LARGE SCALE GENOMIC DNA]</scope>
    <source>
        <strain evidence="1 2">HBUM206468</strain>
    </source>
</reference>
<evidence type="ECO:0000313" key="2">
    <source>
        <dbReference type="Proteomes" id="UP000805614"/>
    </source>
</evidence>
<comment type="caution">
    <text evidence="1">The sequence shown here is derived from an EMBL/GenBank/DDBJ whole genome shotgun (WGS) entry which is preliminary data.</text>
</comment>
<proteinExistence type="predicted"/>
<dbReference type="EMBL" id="JABVEC010000073">
    <property type="protein sequence ID" value="MBC6471362.1"/>
    <property type="molecule type" value="Genomic_DNA"/>
</dbReference>
<gene>
    <name evidence="1" type="ORF">HKK74_38640</name>
</gene>
<dbReference type="RefSeq" id="WP_187248399.1">
    <property type="nucleotide sequence ID" value="NZ_BAAAOK010000012.1"/>
</dbReference>
<name>A0ABR7M2M4_9ACTN</name>
<keyword evidence="2" id="KW-1185">Reference proteome</keyword>
<sequence>MLTEFEARRACHWLLLRLAGRLPDGLMTGSRHLLHEGRYREMAMDLTLAVVGHGLRPTRDDARCLVELLHDDGSGLAALVLAQSSYGDPMPRHWFGPAAAGRGVSAGHVDEAAVAAASAEHGARGLWRAWRHPPGGHERAAKRVFVVEVDAGSDAVGLADRLQYRIAAAGEPCPQVEVYPAGEWLPAYQRTARAEGDLLWSADPDPGIRIASVVEGCVGIHPAALECAPRIDDLYERERLLGYLEAGTPILITTALIYDVIHRDRGRVVPMSFRTDGTWIWSDITPYYLRTHGIRPESALLEHIRSNGYEMPPVDGVAEFRTTSVLYRRADDDADDDAAGAQEKR</sequence>